<feature type="transmembrane region" description="Helical" evidence="1">
    <location>
        <begin position="123"/>
        <end position="142"/>
    </location>
</feature>
<evidence type="ECO:0000313" key="2">
    <source>
        <dbReference type="EMBL" id="RNA41289.1"/>
    </source>
</evidence>
<gene>
    <name evidence="2" type="ORF">BpHYR1_009315</name>
</gene>
<organism evidence="2 3">
    <name type="scientific">Brachionus plicatilis</name>
    <name type="common">Marine rotifer</name>
    <name type="synonym">Brachionus muelleri</name>
    <dbReference type="NCBI Taxonomy" id="10195"/>
    <lineage>
        <taxon>Eukaryota</taxon>
        <taxon>Metazoa</taxon>
        <taxon>Spiralia</taxon>
        <taxon>Gnathifera</taxon>
        <taxon>Rotifera</taxon>
        <taxon>Eurotatoria</taxon>
        <taxon>Monogononta</taxon>
        <taxon>Pseudotrocha</taxon>
        <taxon>Ploima</taxon>
        <taxon>Brachionidae</taxon>
        <taxon>Brachionus</taxon>
    </lineage>
</organism>
<dbReference type="AlphaFoldDB" id="A0A3M7T063"/>
<proteinExistence type="predicted"/>
<evidence type="ECO:0000313" key="3">
    <source>
        <dbReference type="Proteomes" id="UP000276133"/>
    </source>
</evidence>
<keyword evidence="3" id="KW-1185">Reference proteome</keyword>
<keyword evidence="1" id="KW-0472">Membrane</keyword>
<comment type="caution">
    <text evidence="2">The sequence shown here is derived from an EMBL/GenBank/DDBJ whole genome shotgun (WGS) entry which is preliminary data.</text>
</comment>
<accession>A0A3M7T063</accession>
<keyword evidence="1" id="KW-0812">Transmembrane</keyword>
<dbReference type="OrthoDB" id="10484198at2759"/>
<protein>
    <submittedName>
        <fullName evidence="2">Uncharacterized protein</fullName>
    </submittedName>
</protein>
<dbReference type="EMBL" id="REGN01000525">
    <property type="protein sequence ID" value="RNA41289.1"/>
    <property type="molecule type" value="Genomic_DNA"/>
</dbReference>
<sequence>MKSEYCNNQRRVSRCHSCFLELPQCICLSRSTININQKCVSYDAFLVFTSLLITYWLFVKKFNNFFLPLPIISSYLMIKFKLFSPNNSILVSFTLKVCRFFVCHYKLILMMLLLSALSSFLNIKFAILLFVLILVYIFAKFANKTSDTAKPQELTTYSETNTEEPKKSSIYITNDRFVDFKMK</sequence>
<keyword evidence="1" id="KW-1133">Transmembrane helix</keyword>
<dbReference type="Proteomes" id="UP000276133">
    <property type="component" value="Unassembled WGS sequence"/>
</dbReference>
<evidence type="ECO:0000256" key="1">
    <source>
        <dbReference type="SAM" id="Phobius"/>
    </source>
</evidence>
<feature type="transmembrane region" description="Helical" evidence="1">
    <location>
        <begin position="40"/>
        <end position="59"/>
    </location>
</feature>
<reference evidence="2 3" key="1">
    <citation type="journal article" date="2018" name="Sci. Rep.">
        <title>Genomic signatures of local adaptation to the degree of environmental predictability in rotifers.</title>
        <authorList>
            <person name="Franch-Gras L."/>
            <person name="Hahn C."/>
            <person name="Garcia-Roger E.M."/>
            <person name="Carmona M.J."/>
            <person name="Serra M."/>
            <person name="Gomez A."/>
        </authorList>
    </citation>
    <scope>NUCLEOTIDE SEQUENCE [LARGE SCALE GENOMIC DNA]</scope>
    <source>
        <strain evidence="2">HYR1</strain>
    </source>
</reference>
<name>A0A3M7T063_BRAPC</name>